<evidence type="ECO:0000259" key="3">
    <source>
        <dbReference type="PROSITE" id="PS51677"/>
    </source>
</evidence>
<dbReference type="Gene3D" id="3.20.20.370">
    <property type="entry name" value="Glycoside hydrolase/deacetylase"/>
    <property type="match status" value="1"/>
</dbReference>
<dbReference type="GO" id="GO:0005576">
    <property type="term" value="C:extracellular region"/>
    <property type="evidence" value="ECO:0007669"/>
    <property type="project" value="UniProtKB-SubCell"/>
</dbReference>
<dbReference type="PANTHER" id="PTHR34216:SF3">
    <property type="entry name" value="POLY-BETA-1,6-N-ACETYL-D-GLUCOSAMINE N-DEACETYLASE"/>
    <property type="match status" value="1"/>
</dbReference>
<proteinExistence type="predicted"/>
<dbReference type="GO" id="GO:0016810">
    <property type="term" value="F:hydrolase activity, acting on carbon-nitrogen (but not peptide) bonds"/>
    <property type="evidence" value="ECO:0007669"/>
    <property type="project" value="InterPro"/>
</dbReference>
<dbReference type="Pfam" id="PF01522">
    <property type="entry name" value="Polysacc_deac_1"/>
    <property type="match status" value="1"/>
</dbReference>
<dbReference type="AlphaFoldDB" id="A0A483CWI3"/>
<dbReference type="InterPro" id="IPR002509">
    <property type="entry name" value="NODB_dom"/>
</dbReference>
<evidence type="ECO:0000313" key="4">
    <source>
        <dbReference type="EMBL" id="TAJ45560.1"/>
    </source>
</evidence>
<evidence type="ECO:0000256" key="1">
    <source>
        <dbReference type="ARBA" id="ARBA00004613"/>
    </source>
</evidence>
<sequence length="257" mass="27745">MPFTFRRPPGPVVVMYHSVTAHAPTDPFAVSRQDFGVQIAWLLEAGYDIVPLPSLVKALAAGDPALRGQAVVTFDDGYQDVLEEAVPVLEDFGVPATVFLVTGMLGGRATFNCHSPDARLMDEDDVRSIRSCGIGLGSHTHSHANLPLLEPGALRAELEMSREALIGLGETFLSLSYPWGKYAARETRAARDAGYACALEVNSRPAAGSDPYSIARFGVTRDLDLKGFSRMIAPPFTDVLTRKAKSASRLCKLHFGL</sequence>
<dbReference type="RefSeq" id="WP_130645923.1">
    <property type="nucleotide sequence ID" value="NZ_PGCL01000001.1"/>
</dbReference>
<dbReference type="OrthoDB" id="10436at2157"/>
<dbReference type="InterPro" id="IPR011330">
    <property type="entry name" value="Glyco_hydro/deAcase_b/a-brl"/>
</dbReference>
<keyword evidence="2" id="KW-0732">Signal</keyword>
<comment type="subcellular location">
    <subcellularLocation>
        <location evidence="1">Secreted</location>
    </subcellularLocation>
</comment>
<protein>
    <recommendedName>
        <fullName evidence="3">NodB homology domain-containing protein</fullName>
    </recommendedName>
</protein>
<dbReference type="PROSITE" id="PS51677">
    <property type="entry name" value="NODB"/>
    <property type="match status" value="1"/>
</dbReference>
<name>A0A483CWI3_9EURY</name>
<dbReference type="CDD" id="cd10918">
    <property type="entry name" value="CE4_NodB_like_5s_6s"/>
    <property type="match status" value="1"/>
</dbReference>
<feature type="domain" description="NodB homology" evidence="3">
    <location>
        <begin position="68"/>
        <end position="257"/>
    </location>
</feature>
<evidence type="ECO:0000313" key="5">
    <source>
        <dbReference type="Proteomes" id="UP000292580"/>
    </source>
</evidence>
<dbReference type="SUPFAM" id="SSF88713">
    <property type="entry name" value="Glycoside hydrolase/deacetylase"/>
    <property type="match status" value="1"/>
</dbReference>
<dbReference type="GO" id="GO:0005975">
    <property type="term" value="P:carbohydrate metabolic process"/>
    <property type="evidence" value="ECO:0007669"/>
    <property type="project" value="InterPro"/>
</dbReference>
<dbReference type="EMBL" id="PGCL01000001">
    <property type="protein sequence ID" value="TAJ45560.1"/>
    <property type="molecule type" value="Genomic_DNA"/>
</dbReference>
<dbReference type="InterPro" id="IPR051398">
    <property type="entry name" value="Polysacch_Deacetylase"/>
</dbReference>
<gene>
    <name evidence="4" type="ORF">CUJ86_02210</name>
</gene>
<dbReference type="PANTHER" id="PTHR34216">
    <property type="match status" value="1"/>
</dbReference>
<accession>A0A483CWI3</accession>
<reference evidence="4 5" key="1">
    <citation type="submission" date="2017-11" db="EMBL/GenBank/DDBJ databases">
        <title>Isolation and Characterization of Methanofollis Species from Methane Seep Offshore SW Taiwan.</title>
        <authorList>
            <person name="Teng N.-H."/>
            <person name="Lai M.-C."/>
            <person name="Chen S.-C."/>
        </authorList>
    </citation>
    <scope>NUCLEOTIDE SEQUENCE [LARGE SCALE GENOMIC DNA]</scope>
    <source>
        <strain evidence="4 5">FWC-SCC2</strain>
    </source>
</reference>
<comment type="caution">
    <text evidence="4">The sequence shown here is derived from an EMBL/GenBank/DDBJ whole genome shotgun (WGS) entry which is preliminary data.</text>
</comment>
<dbReference type="Proteomes" id="UP000292580">
    <property type="component" value="Unassembled WGS sequence"/>
</dbReference>
<organism evidence="4 5">
    <name type="scientific">Methanofollis fontis</name>
    <dbReference type="NCBI Taxonomy" id="2052832"/>
    <lineage>
        <taxon>Archaea</taxon>
        <taxon>Methanobacteriati</taxon>
        <taxon>Methanobacteriota</taxon>
        <taxon>Stenosarchaea group</taxon>
        <taxon>Methanomicrobia</taxon>
        <taxon>Methanomicrobiales</taxon>
        <taxon>Methanomicrobiaceae</taxon>
        <taxon>Methanofollis</taxon>
    </lineage>
</organism>
<keyword evidence="5" id="KW-1185">Reference proteome</keyword>
<evidence type="ECO:0000256" key="2">
    <source>
        <dbReference type="ARBA" id="ARBA00022729"/>
    </source>
</evidence>